<dbReference type="PROSITE" id="PS51257">
    <property type="entry name" value="PROKAR_LIPOPROTEIN"/>
    <property type="match status" value="1"/>
</dbReference>
<dbReference type="Proteomes" id="UP001227126">
    <property type="component" value="Unassembled WGS sequence"/>
</dbReference>
<organism evidence="1 2">
    <name type="scientific">Sedimentitalea xiamensis</name>
    <dbReference type="NCBI Taxonomy" id="3050037"/>
    <lineage>
        <taxon>Bacteria</taxon>
        <taxon>Pseudomonadati</taxon>
        <taxon>Pseudomonadota</taxon>
        <taxon>Alphaproteobacteria</taxon>
        <taxon>Rhodobacterales</taxon>
        <taxon>Paracoccaceae</taxon>
        <taxon>Sedimentitalea</taxon>
    </lineage>
</organism>
<gene>
    <name evidence="1" type="ORF">QO034_02735</name>
</gene>
<evidence type="ECO:0000313" key="2">
    <source>
        <dbReference type="Proteomes" id="UP001227126"/>
    </source>
</evidence>
<accession>A0ABT7FA69</accession>
<sequence>MRMVIGACAVAAGLSGCGPNSGGIEPGLAQVNYAYSKAGNVGIYNPRGQSAGTFFVWNTETNRLQEISTVALRLASQSPAPASVSASRLANIGIEGLPIGDASLVKSSVGAQISATADNTVRYSYDLTKSALSEYVRQLKAAGETESGINDLFRPNDQRYRVVILQVELRAGKVEFAAKGAGENSAAAVFEVALPGKEIVKVKADLSNTASCGAVDGAAAEDRPICFSEWIVYDPLIRPEDGVLDWRRDDSYDQDRLSDAFRAL</sequence>
<keyword evidence="2" id="KW-1185">Reference proteome</keyword>
<dbReference type="EMBL" id="JASNJE010000002">
    <property type="protein sequence ID" value="MDK3072013.1"/>
    <property type="molecule type" value="Genomic_DNA"/>
</dbReference>
<protein>
    <recommendedName>
        <fullName evidence="3">Lipoprotein</fullName>
    </recommendedName>
</protein>
<evidence type="ECO:0008006" key="3">
    <source>
        <dbReference type="Google" id="ProtNLM"/>
    </source>
</evidence>
<dbReference type="RefSeq" id="WP_284483967.1">
    <property type="nucleotide sequence ID" value="NZ_JASNJE010000002.1"/>
</dbReference>
<proteinExistence type="predicted"/>
<name>A0ABT7FA69_9RHOB</name>
<comment type="caution">
    <text evidence="1">The sequence shown here is derived from an EMBL/GenBank/DDBJ whole genome shotgun (WGS) entry which is preliminary data.</text>
</comment>
<reference evidence="1 2" key="1">
    <citation type="submission" date="2023-05" db="EMBL/GenBank/DDBJ databases">
        <title>Sedimentitalea sp. nov. JM2-8.</title>
        <authorList>
            <person name="Huang J."/>
        </authorList>
    </citation>
    <scope>NUCLEOTIDE SEQUENCE [LARGE SCALE GENOMIC DNA]</scope>
    <source>
        <strain evidence="1 2">JM2-8</strain>
    </source>
</reference>
<evidence type="ECO:0000313" key="1">
    <source>
        <dbReference type="EMBL" id="MDK3072013.1"/>
    </source>
</evidence>